<gene>
    <name evidence="1" type="ORF">C8E00_102351</name>
</gene>
<dbReference type="InterPro" id="IPR017136">
    <property type="entry name" value="UCP037205"/>
</dbReference>
<dbReference type="PANTHER" id="PTHR37463">
    <property type="entry name" value="GSL3115 PROTEIN"/>
    <property type="match status" value="1"/>
</dbReference>
<proteinExistence type="predicted"/>
<accession>A0A4R7NTC3</accession>
<protein>
    <recommendedName>
        <fullName evidence="3">DUF2256 domain-containing protein</fullName>
    </recommendedName>
</protein>
<dbReference type="Pfam" id="PF10013">
    <property type="entry name" value="DUF2256"/>
    <property type="match status" value="1"/>
</dbReference>
<evidence type="ECO:0008006" key="3">
    <source>
        <dbReference type="Google" id="ProtNLM"/>
    </source>
</evidence>
<sequence length="61" mass="7268">MFAMVIRPSSGDALMPHRKPHLPTKICPVCQRPFAWRKKWARDWEHVIYCSARCRREKKGC</sequence>
<reference evidence="1 2" key="1">
    <citation type="submission" date="2019-03" db="EMBL/GenBank/DDBJ databases">
        <title>Genomic Encyclopedia of Type Strains, Phase IV (KMG-IV): sequencing the most valuable type-strain genomes for metagenomic binning, comparative biology and taxonomic classification.</title>
        <authorList>
            <person name="Goeker M."/>
        </authorList>
    </citation>
    <scope>NUCLEOTIDE SEQUENCE [LARGE SCALE GENOMIC DNA]</scope>
    <source>
        <strain evidence="1 2">DSM 6770</strain>
    </source>
</reference>
<dbReference type="PANTHER" id="PTHR37463:SF1">
    <property type="entry name" value="DUF2256 DOMAIN-CONTAINING PROTEIN"/>
    <property type="match status" value="1"/>
</dbReference>
<evidence type="ECO:0000313" key="2">
    <source>
        <dbReference type="Proteomes" id="UP000295380"/>
    </source>
</evidence>
<organism evidence="1 2">
    <name type="scientific">Chromohalobacter marismortui</name>
    <dbReference type="NCBI Taxonomy" id="42055"/>
    <lineage>
        <taxon>Bacteria</taxon>
        <taxon>Pseudomonadati</taxon>
        <taxon>Pseudomonadota</taxon>
        <taxon>Gammaproteobacteria</taxon>
        <taxon>Oceanospirillales</taxon>
        <taxon>Halomonadaceae</taxon>
        <taxon>Chromohalobacter</taxon>
    </lineage>
</organism>
<name>A0A4R7NTC3_9GAMM</name>
<dbReference type="EMBL" id="SOBR01000002">
    <property type="protein sequence ID" value="TDU23851.1"/>
    <property type="molecule type" value="Genomic_DNA"/>
</dbReference>
<dbReference type="AlphaFoldDB" id="A0A4R7NTC3"/>
<keyword evidence="2" id="KW-1185">Reference proteome</keyword>
<evidence type="ECO:0000313" key="1">
    <source>
        <dbReference type="EMBL" id="TDU23851.1"/>
    </source>
</evidence>
<dbReference type="Proteomes" id="UP000295380">
    <property type="component" value="Unassembled WGS sequence"/>
</dbReference>
<comment type="caution">
    <text evidence="1">The sequence shown here is derived from an EMBL/GenBank/DDBJ whole genome shotgun (WGS) entry which is preliminary data.</text>
</comment>